<dbReference type="AlphaFoldDB" id="A0A4R0HA47"/>
<accession>A0A4R0HA47</accession>
<feature type="compositionally biased region" description="Basic residues" evidence="1">
    <location>
        <begin position="230"/>
        <end position="242"/>
    </location>
</feature>
<comment type="caution">
    <text evidence="2">The sequence shown here is derived from an EMBL/GenBank/DDBJ whole genome shotgun (WGS) entry which is preliminary data.</text>
</comment>
<evidence type="ECO:0000313" key="2">
    <source>
        <dbReference type="EMBL" id="TCC05532.1"/>
    </source>
</evidence>
<dbReference type="EMBL" id="SJJZ01000003">
    <property type="protein sequence ID" value="TCC05532.1"/>
    <property type="molecule type" value="Genomic_DNA"/>
</dbReference>
<evidence type="ECO:0000313" key="3">
    <source>
        <dbReference type="Proteomes" id="UP000292346"/>
    </source>
</evidence>
<gene>
    <name evidence="2" type="ORF">E0H45_26295</name>
</gene>
<protein>
    <submittedName>
        <fullName evidence="2">DUF222 domain-containing protein</fullName>
    </submittedName>
</protein>
<organism evidence="2 3">
    <name type="scientific">Kribbella soli</name>
    <dbReference type="NCBI Taxonomy" id="1124743"/>
    <lineage>
        <taxon>Bacteria</taxon>
        <taxon>Bacillati</taxon>
        <taxon>Actinomycetota</taxon>
        <taxon>Actinomycetes</taxon>
        <taxon>Propionibacteriales</taxon>
        <taxon>Kribbellaceae</taxon>
        <taxon>Kribbella</taxon>
    </lineage>
</organism>
<sequence>MELLGERPVWSMSGSELLSTLDALDAEAARRETYRLAVIAAIESTGYATELGARDTAELLPFRYRQDASVARRALRLARALPKYHAVSSALDDNAEDDGSEWLLRPAQAEAIVSALERVPLHVPVADLDAAERELVKLAAHLSPQELRAAGKGDAGHSGHRRTRARGRQGVQPRVADLYPGGSRCEVPRVPRERERRTLSCPDPRRFPSTQDRRRRTRPTLPREAPGRRAVCHPQHRRRGDRHRAEDGSRRGRLRV</sequence>
<feature type="region of interest" description="Disordered" evidence="1">
    <location>
        <begin position="147"/>
        <end position="256"/>
    </location>
</feature>
<dbReference type="OrthoDB" id="3634417at2"/>
<dbReference type="Proteomes" id="UP000292346">
    <property type="component" value="Unassembled WGS sequence"/>
</dbReference>
<evidence type="ECO:0000256" key="1">
    <source>
        <dbReference type="SAM" id="MobiDB-lite"/>
    </source>
</evidence>
<feature type="compositionally biased region" description="Basic residues" evidence="1">
    <location>
        <begin position="158"/>
        <end position="167"/>
    </location>
</feature>
<proteinExistence type="predicted"/>
<name>A0A4R0HA47_9ACTN</name>
<keyword evidence="3" id="KW-1185">Reference proteome</keyword>
<reference evidence="2 3" key="1">
    <citation type="submission" date="2019-02" db="EMBL/GenBank/DDBJ databases">
        <title>Kribbella capetownensis sp. nov. and Kribbella speibonae sp. nov., isolated from soil.</title>
        <authorList>
            <person name="Curtis S.M."/>
            <person name="Norton I."/>
            <person name="Everest G.J."/>
            <person name="Meyers P.R."/>
        </authorList>
    </citation>
    <scope>NUCLEOTIDE SEQUENCE [LARGE SCALE GENOMIC DNA]</scope>
    <source>
        <strain evidence="2 3">KCTC 29219</strain>
    </source>
</reference>
<feature type="compositionally biased region" description="Basic and acidic residues" evidence="1">
    <location>
        <begin position="186"/>
        <end position="206"/>
    </location>
</feature>